<dbReference type="Gene3D" id="2.30.130.30">
    <property type="entry name" value="Hypothetical protein"/>
    <property type="match status" value="1"/>
</dbReference>
<reference evidence="2 3" key="1">
    <citation type="submission" date="2024-09" db="EMBL/GenBank/DDBJ databases">
        <authorList>
            <person name="Sun Q."/>
            <person name="Mori K."/>
        </authorList>
    </citation>
    <scope>NUCLEOTIDE SEQUENCE [LARGE SCALE GENOMIC DNA]</scope>
    <source>
        <strain evidence="2 3">TBRC 4576</strain>
    </source>
</reference>
<proteinExistence type="predicted"/>
<dbReference type="Pfam" id="PF12961">
    <property type="entry name" value="DUF3850"/>
    <property type="match status" value="1"/>
</dbReference>
<comment type="caution">
    <text evidence="2">The sequence shown here is derived from an EMBL/GenBank/DDBJ whole genome shotgun (WGS) entry which is preliminary data.</text>
</comment>
<dbReference type="InterPro" id="IPR039440">
    <property type="entry name" value="DUF3850"/>
</dbReference>
<evidence type="ECO:0000259" key="1">
    <source>
        <dbReference type="Pfam" id="PF12961"/>
    </source>
</evidence>
<evidence type="ECO:0000313" key="3">
    <source>
        <dbReference type="Proteomes" id="UP001589691"/>
    </source>
</evidence>
<name>A0ABV5WVC8_9LACO</name>
<evidence type="ECO:0000313" key="2">
    <source>
        <dbReference type="EMBL" id="MFB9770109.1"/>
    </source>
</evidence>
<dbReference type="InterPro" id="IPR015947">
    <property type="entry name" value="PUA-like_sf"/>
</dbReference>
<protein>
    <submittedName>
        <fullName evidence="2">DUF3850 domain-containing protein</fullName>
    </submittedName>
</protein>
<dbReference type="RefSeq" id="WP_137642112.1">
    <property type="nucleotide sequence ID" value="NZ_BJEA01000004.1"/>
</dbReference>
<accession>A0ABV5WVC8</accession>
<organism evidence="2 3">
    <name type="scientific">Lactiplantibacillus modestisalitolerans</name>
    <dbReference type="NCBI Taxonomy" id="1457219"/>
    <lineage>
        <taxon>Bacteria</taxon>
        <taxon>Bacillati</taxon>
        <taxon>Bacillota</taxon>
        <taxon>Bacilli</taxon>
        <taxon>Lactobacillales</taxon>
        <taxon>Lactobacillaceae</taxon>
        <taxon>Lactiplantibacillus</taxon>
    </lineage>
</organism>
<sequence length="100" mass="11470">MESSKIHELKIAPKYMDAQLAGVKNFEIRKNDRHFRVGDRLLLREWTDGKLTGRSLTVYVIYITDYQQRDGYVVLGTKPLGHTSDSLLEDAMSLTQEAIL</sequence>
<dbReference type="SUPFAM" id="SSF88697">
    <property type="entry name" value="PUA domain-like"/>
    <property type="match status" value="1"/>
</dbReference>
<dbReference type="Proteomes" id="UP001589691">
    <property type="component" value="Unassembled WGS sequence"/>
</dbReference>
<dbReference type="EMBL" id="JBHLZY010000025">
    <property type="protein sequence ID" value="MFB9770109.1"/>
    <property type="molecule type" value="Genomic_DNA"/>
</dbReference>
<feature type="domain" description="DUF3850" evidence="1">
    <location>
        <begin position="6"/>
        <end position="76"/>
    </location>
</feature>
<gene>
    <name evidence="2" type="ORF">ACFFLI_09575</name>
</gene>
<keyword evidence="3" id="KW-1185">Reference proteome</keyword>